<reference evidence="6 7" key="1">
    <citation type="journal article" date="2019" name="Commun. Biol.">
        <title>The bagworm genome reveals a unique fibroin gene that provides high tensile strength.</title>
        <authorList>
            <person name="Kono N."/>
            <person name="Nakamura H."/>
            <person name="Ohtoshi R."/>
            <person name="Tomita M."/>
            <person name="Numata K."/>
            <person name="Arakawa K."/>
        </authorList>
    </citation>
    <scope>NUCLEOTIDE SEQUENCE [LARGE SCALE GENOMIC DNA]</scope>
</reference>
<feature type="domain" description="Serpin" evidence="5">
    <location>
        <begin position="445"/>
        <end position="591"/>
    </location>
</feature>
<dbReference type="InterPro" id="IPR023796">
    <property type="entry name" value="Serpin_dom"/>
</dbReference>
<dbReference type="STRING" id="151549.A0A4C1VM45"/>
<dbReference type="AlphaFoldDB" id="A0A4C1VM45"/>
<dbReference type="InterPro" id="IPR036186">
    <property type="entry name" value="Serpin_sf"/>
</dbReference>
<evidence type="ECO:0000256" key="4">
    <source>
        <dbReference type="SAM" id="SignalP"/>
    </source>
</evidence>
<feature type="chain" id="PRO_5020031373" description="Serpin domain-containing protein" evidence="4">
    <location>
        <begin position="24"/>
        <end position="632"/>
    </location>
</feature>
<feature type="compositionally biased region" description="Basic residues" evidence="3">
    <location>
        <begin position="622"/>
        <end position="632"/>
    </location>
</feature>
<name>A0A4C1VM45_EUMVA</name>
<dbReference type="PANTHER" id="PTHR11461:SF130">
    <property type="entry name" value="SERPIN 85F"/>
    <property type="match status" value="1"/>
</dbReference>
<dbReference type="PANTHER" id="PTHR11461">
    <property type="entry name" value="SERINE PROTEASE INHIBITOR, SERPIN"/>
    <property type="match status" value="1"/>
</dbReference>
<accession>A0A4C1VM45</accession>
<dbReference type="Gene3D" id="2.30.39.10">
    <property type="entry name" value="Alpha-1-antitrypsin, domain 1"/>
    <property type="match status" value="1"/>
</dbReference>
<dbReference type="GO" id="GO:0005615">
    <property type="term" value="C:extracellular space"/>
    <property type="evidence" value="ECO:0007669"/>
    <property type="project" value="InterPro"/>
</dbReference>
<dbReference type="Gene3D" id="3.30.497.10">
    <property type="entry name" value="Antithrombin, subunit I, domain 2"/>
    <property type="match status" value="1"/>
</dbReference>
<feature type="region of interest" description="Disordered" evidence="3">
    <location>
        <begin position="602"/>
        <end position="632"/>
    </location>
</feature>
<dbReference type="Pfam" id="PF00079">
    <property type="entry name" value="Serpin"/>
    <property type="match status" value="2"/>
</dbReference>
<organism evidence="6 7">
    <name type="scientific">Eumeta variegata</name>
    <name type="common">Bagworm moth</name>
    <name type="synonym">Eumeta japonica</name>
    <dbReference type="NCBI Taxonomy" id="151549"/>
    <lineage>
        <taxon>Eukaryota</taxon>
        <taxon>Metazoa</taxon>
        <taxon>Ecdysozoa</taxon>
        <taxon>Arthropoda</taxon>
        <taxon>Hexapoda</taxon>
        <taxon>Insecta</taxon>
        <taxon>Pterygota</taxon>
        <taxon>Neoptera</taxon>
        <taxon>Endopterygota</taxon>
        <taxon>Lepidoptera</taxon>
        <taxon>Glossata</taxon>
        <taxon>Ditrysia</taxon>
        <taxon>Tineoidea</taxon>
        <taxon>Psychidae</taxon>
        <taxon>Oiketicinae</taxon>
        <taxon>Eumeta</taxon>
    </lineage>
</organism>
<dbReference type="EMBL" id="BGZK01000368">
    <property type="protein sequence ID" value="GBP39580.1"/>
    <property type="molecule type" value="Genomic_DNA"/>
</dbReference>
<dbReference type="Proteomes" id="UP000299102">
    <property type="component" value="Unassembled WGS sequence"/>
</dbReference>
<evidence type="ECO:0000256" key="3">
    <source>
        <dbReference type="SAM" id="MobiDB-lite"/>
    </source>
</evidence>
<feature type="domain" description="Serpin" evidence="5">
    <location>
        <begin position="62"/>
        <end position="165"/>
    </location>
</feature>
<feature type="compositionally biased region" description="Polar residues" evidence="3">
    <location>
        <begin position="193"/>
        <end position="204"/>
    </location>
</feature>
<gene>
    <name evidence="6" type="ORF">EVAR_26662_1</name>
</gene>
<evidence type="ECO:0000313" key="7">
    <source>
        <dbReference type="Proteomes" id="UP000299102"/>
    </source>
</evidence>
<dbReference type="InterPro" id="IPR042185">
    <property type="entry name" value="Serpin_sf_2"/>
</dbReference>
<keyword evidence="2" id="KW-0722">Serine protease inhibitor</keyword>
<dbReference type="OrthoDB" id="8179360at2759"/>
<dbReference type="InterPro" id="IPR042178">
    <property type="entry name" value="Serpin_sf_1"/>
</dbReference>
<feature type="compositionally biased region" description="Polar residues" evidence="3">
    <location>
        <begin position="251"/>
        <end position="275"/>
    </location>
</feature>
<dbReference type="SUPFAM" id="SSF56574">
    <property type="entry name" value="Serpins"/>
    <property type="match status" value="1"/>
</dbReference>
<feature type="signal peptide" evidence="4">
    <location>
        <begin position="1"/>
        <end position="23"/>
    </location>
</feature>
<dbReference type="GO" id="GO:0004867">
    <property type="term" value="F:serine-type endopeptidase inhibitor activity"/>
    <property type="evidence" value="ECO:0007669"/>
    <property type="project" value="UniProtKB-KW"/>
</dbReference>
<feature type="compositionally biased region" description="Low complexity" evidence="3">
    <location>
        <begin position="276"/>
        <end position="292"/>
    </location>
</feature>
<protein>
    <recommendedName>
        <fullName evidence="5">Serpin domain-containing protein</fullName>
    </recommendedName>
</protein>
<dbReference type="InterPro" id="IPR000215">
    <property type="entry name" value="Serpin_fam"/>
</dbReference>
<keyword evidence="4" id="KW-0732">Signal</keyword>
<evidence type="ECO:0000256" key="1">
    <source>
        <dbReference type="ARBA" id="ARBA00022690"/>
    </source>
</evidence>
<evidence type="ECO:0000256" key="2">
    <source>
        <dbReference type="ARBA" id="ARBA00022900"/>
    </source>
</evidence>
<keyword evidence="1" id="KW-0646">Protease inhibitor</keyword>
<proteinExistence type="predicted"/>
<sequence>MRAPERVYTVAVAFLACVSNVAAHTGPAYQYANGVWSPYGIPVEAQLWGKYAKPLEQMVDVVNEFGLKVLAEHNFLNDNNIAFSPYGLTGIMVALYEGVDGESSYEIQRSMQLPWERKAMRIGFRDIHRTLKTYFVPESGFLAGLALSNENVTFKDTYKNVLRFYGFDLSNDQLPTLPPKNDTTAKDDDHTSTDQNPTTVNPIESTEENKKGEETSSTTPPPEDNGSPGTEETTTIGVDIRQPITMPGPSSAPNSENAATTALQPTEFITNSPDVTASPTTETENSPSTTTTVASVDDMTSTSNALISTTMTETQTTSALDEPTINNEVEIITQTPTAESLSTDMGSTTITMTENTSMADTETPISGITATENTMATDAGSVAETMPTMGQITTLAETVPPLNESNLETLERKKKSIVDFIYTNPSYIDDYGYYGTMNLDTEYAEQYRNDLFLANGVKSVQVTFMYYETILEHAFLPHLQASALRLPLDSPRYYLLVILPTRSGNREVSLLLARLARESDLRDVYGALRPRRVRAVVPSFTVKGHVSLTTDLQKLGIRNVFEPRQRDFGPMTDQVGVYVRSVEQAVSVTIRKYKARAYYQNDTRGRRLGRGSPEPPPTGYVTHRRTHRRILG</sequence>
<feature type="compositionally biased region" description="Basic and acidic residues" evidence="3">
    <location>
        <begin position="183"/>
        <end position="192"/>
    </location>
</feature>
<evidence type="ECO:0000259" key="5">
    <source>
        <dbReference type="Pfam" id="PF00079"/>
    </source>
</evidence>
<feature type="compositionally biased region" description="Polar residues" evidence="3">
    <location>
        <begin position="227"/>
        <end position="236"/>
    </location>
</feature>
<dbReference type="PROSITE" id="PS51257">
    <property type="entry name" value="PROKAR_LIPOPROTEIN"/>
    <property type="match status" value="1"/>
</dbReference>
<feature type="region of interest" description="Disordered" evidence="3">
    <location>
        <begin position="172"/>
        <end position="298"/>
    </location>
</feature>
<evidence type="ECO:0000313" key="6">
    <source>
        <dbReference type="EMBL" id="GBP39580.1"/>
    </source>
</evidence>
<comment type="caution">
    <text evidence="6">The sequence shown here is derived from an EMBL/GenBank/DDBJ whole genome shotgun (WGS) entry which is preliminary data.</text>
</comment>
<keyword evidence="7" id="KW-1185">Reference proteome</keyword>